<gene>
    <name evidence="2" type="ORF">VTAP4600_A0832</name>
</gene>
<dbReference type="AlphaFoldDB" id="A0A2N8ZA82"/>
<sequence length="222" mass="25352">MMFRFVSSLIILVMSTATYATVNMTSLESGNLNGWSSKQILNLTDYQVTEYKNRYALKAHSNESASGLIRKQRIDLSETPYLNWSWLIKNKLMGIDERTKGGDDYAARVYVVVDGGLMVWRTKALNYVWSSSQMEGDAWDNPFAGSNVKMLAIKGESAEIEQWYDEKRNIYQDLIEYFGDKGSVEANLNSYRYIDATVIMTDTDNSQTQAISFYGDIFFSEN</sequence>
<evidence type="ECO:0000313" key="2">
    <source>
        <dbReference type="EMBL" id="SON48811.1"/>
    </source>
</evidence>
<dbReference type="Pfam" id="PF11249">
    <property type="entry name" value="DUF3047"/>
    <property type="match status" value="1"/>
</dbReference>
<evidence type="ECO:0000256" key="1">
    <source>
        <dbReference type="SAM" id="SignalP"/>
    </source>
</evidence>
<dbReference type="Proteomes" id="UP000235828">
    <property type="component" value="Chromosome A"/>
</dbReference>
<organism evidence="2 3">
    <name type="scientific">Vibrio tapetis subsp. tapetis</name>
    <dbReference type="NCBI Taxonomy" id="1671868"/>
    <lineage>
        <taxon>Bacteria</taxon>
        <taxon>Pseudomonadati</taxon>
        <taxon>Pseudomonadota</taxon>
        <taxon>Gammaproteobacteria</taxon>
        <taxon>Vibrionales</taxon>
        <taxon>Vibrionaceae</taxon>
        <taxon>Vibrio</taxon>
    </lineage>
</organism>
<evidence type="ECO:0000313" key="3">
    <source>
        <dbReference type="Proteomes" id="UP000235828"/>
    </source>
</evidence>
<dbReference type="RefSeq" id="WP_102521597.1">
    <property type="nucleotide sequence ID" value="NZ_LT960611.1"/>
</dbReference>
<keyword evidence="3" id="KW-1185">Reference proteome</keyword>
<protein>
    <recommendedName>
        <fullName evidence="4">DUF3047 domain-containing protein</fullName>
    </recommendedName>
</protein>
<reference evidence="2 3" key="1">
    <citation type="submission" date="2017-10" db="EMBL/GenBank/DDBJ databases">
        <authorList>
            <person name="Banno H."/>
            <person name="Chua N.-H."/>
        </authorList>
    </citation>
    <scope>NUCLEOTIDE SEQUENCE [LARGE SCALE GENOMIC DNA]</scope>
    <source>
        <strain evidence="2">Vibrio tapetis CECT4600</strain>
    </source>
</reference>
<dbReference type="EMBL" id="LT960611">
    <property type="protein sequence ID" value="SON48811.1"/>
    <property type="molecule type" value="Genomic_DNA"/>
</dbReference>
<accession>A0A2N8ZA82</accession>
<name>A0A2N8ZA82_9VIBR</name>
<dbReference type="InterPro" id="IPR021409">
    <property type="entry name" value="DUF3047"/>
</dbReference>
<keyword evidence="1" id="KW-0732">Signal</keyword>
<proteinExistence type="predicted"/>
<evidence type="ECO:0008006" key="4">
    <source>
        <dbReference type="Google" id="ProtNLM"/>
    </source>
</evidence>
<feature type="chain" id="PRO_5014647143" description="DUF3047 domain-containing protein" evidence="1">
    <location>
        <begin position="21"/>
        <end position="222"/>
    </location>
</feature>
<feature type="signal peptide" evidence="1">
    <location>
        <begin position="1"/>
        <end position="20"/>
    </location>
</feature>
<dbReference type="OrthoDB" id="9775969at2"/>
<dbReference type="KEGG" id="vta:A0832"/>